<reference evidence="9" key="1">
    <citation type="submission" date="2022-08" db="EMBL/GenBank/DDBJ databases">
        <title>Genomic Encyclopedia of Type Strains, Phase V (KMG-V): Genome sequencing to study the core and pangenomes of soil and plant-associated prokaryotes.</title>
        <authorList>
            <person name="Whitman W."/>
        </authorList>
    </citation>
    <scope>NUCLEOTIDE SEQUENCE</scope>
    <source>
        <strain evidence="9">SP2016B</strain>
    </source>
</reference>
<dbReference type="InterPro" id="IPR029063">
    <property type="entry name" value="SAM-dependent_MTases_sf"/>
</dbReference>
<dbReference type="Proteomes" id="UP001155034">
    <property type="component" value="Unassembled WGS sequence"/>
</dbReference>
<organism evidence="9 10">
    <name type="scientific">Salinibacter ruber</name>
    <dbReference type="NCBI Taxonomy" id="146919"/>
    <lineage>
        <taxon>Bacteria</taxon>
        <taxon>Pseudomonadati</taxon>
        <taxon>Rhodothermota</taxon>
        <taxon>Rhodothermia</taxon>
        <taxon>Rhodothermales</taxon>
        <taxon>Salinibacteraceae</taxon>
        <taxon>Salinibacter</taxon>
    </lineage>
</organism>
<feature type="domain" description="DNA methylase N-4/N-6" evidence="8">
    <location>
        <begin position="186"/>
        <end position="287"/>
    </location>
</feature>
<comment type="similarity">
    <text evidence="1">Belongs to the N(4)/N(6)-methyltransferase family.</text>
</comment>
<keyword evidence="5" id="KW-0949">S-adenosyl-L-methionine</keyword>
<dbReference type="GO" id="GO:0008170">
    <property type="term" value="F:N-methyltransferase activity"/>
    <property type="evidence" value="ECO:0007669"/>
    <property type="project" value="InterPro"/>
</dbReference>
<dbReference type="InterPro" id="IPR002941">
    <property type="entry name" value="DNA_methylase_N4/N6"/>
</dbReference>
<evidence type="ECO:0000259" key="8">
    <source>
        <dbReference type="Pfam" id="PF01555"/>
    </source>
</evidence>
<dbReference type="EC" id="2.1.1.72" evidence="2"/>
<dbReference type="InterPro" id="IPR002052">
    <property type="entry name" value="DNA_methylase_N6_adenine_CS"/>
</dbReference>
<comment type="catalytic activity">
    <reaction evidence="6">
        <text>a 2'-deoxyadenosine in DNA + S-adenosyl-L-methionine = an N(6)-methyl-2'-deoxyadenosine in DNA + S-adenosyl-L-homocysteine + H(+)</text>
        <dbReference type="Rhea" id="RHEA:15197"/>
        <dbReference type="Rhea" id="RHEA-COMP:12418"/>
        <dbReference type="Rhea" id="RHEA-COMP:12419"/>
        <dbReference type="ChEBI" id="CHEBI:15378"/>
        <dbReference type="ChEBI" id="CHEBI:57856"/>
        <dbReference type="ChEBI" id="CHEBI:59789"/>
        <dbReference type="ChEBI" id="CHEBI:90615"/>
        <dbReference type="ChEBI" id="CHEBI:90616"/>
        <dbReference type="EC" id="2.1.1.72"/>
    </reaction>
</comment>
<gene>
    <name evidence="9" type="ORF">GGP82_003207</name>
</gene>
<evidence type="ECO:0000313" key="9">
    <source>
        <dbReference type="EMBL" id="MCS3866629.1"/>
    </source>
</evidence>
<evidence type="ECO:0000313" key="10">
    <source>
        <dbReference type="Proteomes" id="UP001155034"/>
    </source>
</evidence>
<feature type="region of interest" description="Disordered" evidence="7">
    <location>
        <begin position="1"/>
        <end position="60"/>
    </location>
</feature>
<evidence type="ECO:0000256" key="6">
    <source>
        <dbReference type="ARBA" id="ARBA00047942"/>
    </source>
</evidence>
<evidence type="ECO:0000256" key="4">
    <source>
        <dbReference type="ARBA" id="ARBA00022679"/>
    </source>
</evidence>
<evidence type="ECO:0000256" key="1">
    <source>
        <dbReference type="ARBA" id="ARBA00006594"/>
    </source>
</evidence>
<accession>A0A9X2U4C3</accession>
<dbReference type="PROSITE" id="PS00092">
    <property type="entry name" value="N6_MTASE"/>
    <property type="match status" value="1"/>
</dbReference>
<sequence length="290" mass="33508">MSSDSSDEVQEYRHDEKRTNNPPAGLASYADEGDDENVHYNLDPHLPPKLRFDQTGEADELPDDLPELLQKAVDEGLSEDEAQTIAEALHQKQEPWLEWTNKRQKEDVEVAPTALHTHERVSAQAIVRALKREDIQHNLFADPDLPYHEAVEFYEHDVDWTNRLILGDSLEVMSSLAHREDLAGEVQMIYVDPPYGIDYKSNFQPKTTSRSVSDTYSDLTREPEMVKAYRDTWRLGIHSYLDYMRDRLVICRELLKDSGSLFVQINDKNVHLIRSLLDEVFGRDNFIVTI</sequence>
<evidence type="ECO:0000256" key="3">
    <source>
        <dbReference type="ARBA" id="ARBA00022603"/>
    </source>
</evidence>
<dbReference type="EMBL" id="JANTYZ010000016">
    <property type="protein sequence ID" value="MCS3866629.1"/>
    <property type="molecule type" value="Genomic_DNA"/>
</dbReference>
<protein>
    <recommendedName>
        <fullName evidence="2">site-specific DNA-methyltransferase (adenine-specific)</fullName>
        <ecNumber evidence="2">2.1.1.72</ecNumber>
    </recommendedName>
</protein>
<keyword evidence="4" id="KW-0808">Transferase</keyword>
<dbReference type="GO" id="GO:0003677">
    <property type="term" value="F:DNA binding"/>
    <property type="evidence" value="ECO:0007669"/>
    <property type="project" value="InterPro"/>
</dbReference>
<evidence type="ECO:0000256" key="7">
    <source>
        <dbReference type="SAM" id="MobiDB-lite"/>
    </source>
</evidence>
<dbReference type="AlphaFoldDB" id="A0A9X2U4C3"/>
<dbReference type="GO" id="GO:0009007">
    <property type="term" value="F:site-specific DNA-methyltransferase (adenine-specific) activity"/>
    <property type="evidence" value="ECO:0007669"/>
    <property type="project" value="UniProtKB-EC"/>
</dbReference>
<proteinExistence type="inferred from homology"/>
<dbReference type="InterPro" id="IPR002295">
    <property type="entry name" value="N4/N6-MTase_EcoPI_Mod-like"/>
</dbReference>
<name>A0A9X2U4C3_9BACT</name>
<feature type="compositionally biased region" description="Basic and acidic residues" evidence="7">
    <location>
        <begin position="10"/>
        <end position="19"/>
    </location>
</feature>
<evidence type="ECO:0000256" key="5">
    <source>
        <dbReference type="ARBA" id="ARBA00022691"/>
    </source>
</evidence>
<dbReference type="Pfam" id="PF01555">
    <property type="entry name" value="N6_N4_Mtase"/>
    <property type="match status" value="1"/>
</dbReference>
<evidence type="ECO:0000256" key="2">
    <source>
        <dbReference type="ARBA" id="ARBA00011900"/>
    </source>
</evidence>
<dbReference type="SUPFAM" id="SSF53335">
    <property type="entry name" value="S-adenosyl-L-methionine-dependent methyltransferases"/>
    <property type="match status" value="1"/>
</dbReference>
<dbReference type="PRINTS" id="PR00506">
    <property type="entry name" value="D21N6MTFRASE"/>
</dbReference>
<keyword evidence="3" id="KW-0489">Methyltransferase</keyword>
<comment type="caution">
    <text evidence="9">The sequence shown here is derived from an EMBL/GenBank/DDBJ whole genome shotgun (WGS) entry which is preliminary data.</text>
</comment>
<dbReference type="GO" id="GO:0032259">
    <property type="term" value="P:methylation"/>
    <property type="evidence" value="ECO:0007669"/>
    <property type="project" value="UniProtKB-KW"/>
</dbReference>
<dbReference type="Gene3D" id="3.40.50.150">
    <property type="entry name" value="Vaccinia Virus protein VP39"/>
    <property type="match status" value="1"/>
</dbReference>